<dbReference type="Proteomes" id="UP000616724">
    <property type="component" value="Unassembled WGS sequence"/>
</dbReference>
<sequence length="187" mass="20516">MTREQAAERLGMKPSEILDVQSKDGNHLITTHDGQRVEVTKDGEVRPYDADQDLGAWEREINANVGAAEASGQPIRPEMTARDVPTGSPEEVLAWVGTDRDRAALAIETLKQRGGVQAEILETLEHLGGAEGEKDGQQEVPAGSAERVLQWVGDDPARARQALEAERKKDNPRQGLIARLEKLERPE</sequence>
<reference evidence="2 3" key="1">
    <citation type="submission" date="2021-01" db="EMBL/GenBank/DDBJ databases">
        <title>Whole genome shotgun sequence of Planobispora longispora NBRC 13918.</title>
        <authorList>
            <person name="Komaki H."/>
            <person name="Tamura T."/>
        </authorList>
    </citation>
    <scope>NUCLEOTIDE SEQUENCE [LARGE SCALE GENOMIC DNA]</scope>
    <source>
        <strain evidence="2 3">NBRC 13918</strain>
    </source>
</reference>
<feature type="region of interest" description="Disordered" evidence="1">
    <location>
        <begin position="67"/>
        <end position="87"/>
    </location>
</feature>
<evidence type="ECO:0000313" key="2">
    <source>
        <dbReference type="EMBL" id="GIH76146.1"/>
    </source>
</evidence>
<keyword evidence="3" id="KW-1185">Reference proteome</keyword>
<feature type="compositionally biased region" description="Basic and acidic residues" evidence="1">
    <location>
        <begin position="163"/>
        <end position="172"/>
    </location>
</feature>
<comment type="caution">
    <text evidence="2">The sequence shown here is derived from an EMBL/GenBank/DDBJ whole genome shotgun (WGS) entry which is preliminary data.</text>
</comment>
<proteinExistence type="predicted"/>
<feature type="region of interest" description="Disordered" evidence="1">
    <location>
        <begin position="163"/>
        <end position="187"/>
    </location>
</feature>
<dbReference type="AlphaFoldDB" id="A0A8J3RL38"/>
<name>A0A8J3RL38_9ACTN</name>
<protein>
    <submittedName>
        <fullName evidence="2">Uncharacterized protein</fullName>
    </submittedName>
</protein>
<dbReference type="RefSeq" id="WP_203890758.1">
    <property type="nucleotide sequence ID" value="NZ_BOOH01000019.1"/>
</dbReference>
<dbReference type="EMBL" id="BOOH01000019">
    <property type="protein sequence ID" value="GIH76146.1"/>
    <property type="molecule type" value="Genomic_DNA"/>
</dbReference>
<evidence type="ECO:0000256" key="1">
    <source>
        <dbReference type="SAM" id="MobiDB-lite"/>
    </source>
</evidence>
<gene>
    <name evidence="2" type="ORF">Plo01_25750</name>
</gene>
<evidence type="ECO:0000313" key="3">
    <source>
        <dbReference type="Proteomes" id="UP000616724"/>
    </source>
</evidence>
<accession>A0A8J3RL38</accession>
<organism evidence="2 3">
    <name type="scientific">Planobispora longispora</name>
    <dbReference type="NCBI Taxonomy" id="28887"/>
    <lineage>
        <taxon>Bacteria</taxon>
        <taxon>Bacillati</taxon>
        <taxon>Actinomycetota</taxon>
        <taxon>Actinomycetes</taxon>
        <taxon>Streptosporangiales</taxon>
        <taxon>Streptosporangiaceae</taxon>
        <taxon>Planobispora</taxon>
    </lineage>
</organism>